<dbReference type="AlphaFoldDB" id="A0A087GAW3"/>
<accession>A0A087GAW3</accession>
<evidence type="ECO:0000313" key="2">
    <source>
        <dbReference type="Proteomes" id="UP000029120"/>
    </source>
</evidence>
<dbReference type="Proteomes" id="UP000029120">
    <property type="component" value="Chromosome 8"/>
</dbReference>
<name>A0A087GAW3_ARAAL</name>
<protein>
    <submittedName>
        <fullName evidence="1">Uncharacterized protein</fullName>
    </submittedName>
</protein>
<reference evidence="2" key="1">
    <citation type="journal article" date="2015" name="Nat. Plants">
        <title>Genome expansion of Arabis alpina linked with retrotransposition and reduced symmetric DNA methylation.</title>
        <authorList>
            <person name="Willing E.M."/>
            <person name="Rawat V."/>
            <person name="Mandakova T."/>
            <person name="Maumus F."/>
            <person name="James G.V."/>
            <person name="Nordstroem K.J."/>
            <person name="Becker C."/>
            <person name="Warthmann N."/>
            <person name="Chica C."/>
            <person name="Szarzynska B."/>
            <person name="Zytnicki M."/>
            <person name="Albani M.C."/>
            <person name="Kiefer C."/>
            <person name="Bergonzi S."/>
            <person name="Castaings L."/>
            <person name="Mateos J.L."/>
            <person name="Berns M.C."/>
            <person name="Bujdoso N."/>
            <person name="Piofczyk T."/>
            <person name="de Lorenzo L."/>
            <person name="Barrero-Sicilia C."/>
            <person name="Mateos I."/>
            <person name="Piednoel M."/>
            <person name="Hagmann J."/>
            <person name="Chen-Min-Tao R."/>
            <person name="Iglesias-Fernandez R."/>
            <person name="Schuster S.C."/>
            <person name="Alonso-Blanco C."/>
            <person name="Roudier F."/>
            <person name="Carbonero P."/>
            <person name="Paz-Ares J."/>
            <person name="Davis S.J."/>
            <person name="Pecinka A."/>
            <person name="Quesneville H."/>
            <person name="Colot V."/>
            <person name="Lysak M.A."/>
            <person name="Weigel D."/>
            <person name="Coupland G."/>
            <person name="Schneeberger K."/>
        </authorList>
    </citation>
    <scope>NUCLEOTIDE SEQUENCE [LARGE SCALE GENOMIC DNA]</scope>
    <source>
        <strain evidence="2">cv. Pajares</strain>
    </source>
</reference>
<sequence length="43" mass="4921">MNNRRHCQMSTPYFPLPKLPVWNCSIECLCCVAAGKDATNDYE</sequence>
<evidence type="ECO:0000313" key="1">
    <source>
        <dbReference type="EMBL" id="KFK27015.1"/>
    </source>
</evidence>
<proteinExistence type="predicted"/>
<keyword evidence="2" id="KW-1185">Reference proteome</keyword>
<gene>
    <name evidence="1" type="ordered locus">AALP_Aa8g323400</name>
</gene>
<dbReference type="Gramene" id="KFK27015">
    <property type="protein sequence ID" value="KFK27015"/>
    <property type="gene ID" value="AALP_AA8G323400"/>
</dbReference>
<organism evidence="1 2">
    <name type="scientific">Arabis alpina</name>
    <name type="common">Alpine rock-cress</name>
    <dbReference type="NCBI Taxonomy" id="50452"/>
    <lineage>
        <taxon>Eukaryota</taxon>
        <taxon>Viridiplantae</taxon>
        <taxon>Streptophyta</taxon>
        <taxon>Embryophyta</taxon>
        <taxon>Tracheophyta</taxon>
        <taxon>Spermatophyta</taxon>
        <taxon>Magnoliopsida</taxon>
        <taxon>eudicotyledons</taxon>
        <taxon>Gunneridae</taxon>
        <taxon>Pentapetalae</taxon>
        <taxon>rosids</taxon>
        <taxon>malvids</taxon>
        <taxon>Brassicales</taxon>
        <taxon>Brassicaceae</taxon>
        <taxon>Arabideae</taxon>
        <taxon>Arabis</taxon>
    </lineage>
</organism>
<dbReference type="EMBL" id="CM002876">
    <property type="protein sequence ID" value="KFK27015.1"/>
    <property type="molecule type" value="Genomic_DNA"/>
</dbReference>